<name>A0A3R9IJ09_STRMT</name>
<dbReference type="PANTHER" id="PTHR46889:SF7">
    <property type="entry name" value="TRANSPOSASE FOR INSERTION SEQUENCE ELEMENT IS904"/>
    <property type="match status" value="1"/>
</dbReference>
<dbReference type="GO" id="GO:0003676">
    <property type="term" value="F:nucleic acid binding"/>
    <property type="evidence" value="ECO:0007669"/>
    <property type="project" value="InterPro"/>
</dbReference>
<dbReference type="Proteomes" id="UP000277742">
    <property type="component" value="Unassembled WGS sequence"/>
</dbReference>
<proteinExistence type="predicted"/>
<protein>
    <submittedName>
        <fullName evidence="3">Integrase core domain protein</fullName>
    </submittedName>
</protein>
<reference evidence="3 4" key="1">
    <citation type="submission" date="2018-11" db="EMBL/GenBank/DDBJ databases">
        <title>Species Designations Belie Phenotypic and Genotypic Heterogeneity in Oral Streptococci.</title>
        <authorList>
            <person name="Velsko I."/>
        </authorList>
    </citation>
    <scope>NUCLEOTIDE SEQUENCE [LARGE SCALE GENOMIC DNA]</scope>
    <source>
        <strain evidence="3 4">BCA12</strain>
    </source>
</reference>
<dbReference type="InterPro" id="IPR025948">
    <property type="entry name" value="HTH-like_dom"/>
</dbReference>
<dbReference type="Pfam" id="PF00665">
    <property type="entry name" value="rve"/>
    <property type="match status" value="1"/>
</dbReference>
<dbReference type="InterPro" id="IPR050900">
    <property type="entry name" value="Transposase_IS3/IS150/IS904"/>
</dbReference>
<dbReference type="GO" id="GO:0015074">
    <property type="term" value="P:DNA integration"/>
    <property type="evidence" value="ECO:0007669"/>
    <property type="project" value="InterPro"/>
</dbReference>
<dbReference type="Gene3D" id="3.30.420.10">
    <property type="entry name" value="Ribonuclease H-like superfamily/Ribonuclease H"/>
    <property type="match status" value="1"/>
</dbReference>
<sequence>MTEFSLDILLKAIKLARSTYYYHLKQLDKPDKDQELKAEVQLIFIEHKGNYGYRRIHLELRNRGYLVNQKRVQRLMKVLNLQAKMRQKRKYSSRKGDVGKKADNLIQRQFEGSKTMEKCYTDVTEFAIPNSTQKLYLSPVLDGFNSEIIAYNLSTSPNLAQVKTMLEQSFTEKHYENTILHSDQGWQYQHDAYHRFLESKGIQASMSRKGNSQDNGMMESFFGILKSEKFYGYEKSFQSLKQLEQAIVDYIDYYNNKRIKVKLKGLSPVQYRLGSVQSDAMRFLNLRFLPQSLLVFNTVNKIHNSLI</sequence>
<evidence type="ECO:0000313" key="4">
    <source>
        <dbReference type="Proteomes" id="UP000277742"/>
    </source>
</evidence>
<dbReference type="Pfam" id="PF13333">
    <property type="entry name" value="rve_2"/>
    <property type="match status" value="1"/>
</dbReference>
<evidence type="ECO:0000313" key="3">
    <source>
        <dbReference type="EMBL" id="RSI80664.1"/>
    </source>
</evidence>
<evidence type="ECO:0000259" key="2">
    <source>
        <dbReference type="PROSITE" id="PS50994"/>
    </source>
</evidence>
<gene>
    <name evidence="3" type="ORF">D8855_07045</name>
</gene>
<feature type="domain" description="Integrase catalytic" evidence="2">
    <location>
        <begin position="111"/>
        <end position="276"/>
    </location>
</feature>
<dbReference type="InterPro" id="IPR012337">
    <property type="entry name" value="RNaseH-like_sf"/>
</dbReference>
<dbReference type="InterPro" id="IPR001584">
    <property type="entry name" value="Integrase_cat-core"/>
</dbReference>
<dbReference type="InterPro" id="IPR036397">
    <property type="entry name" value="RNaseH_sf"/>
</dbReference>
<dbReference type="EMBL" id="RJNR01000009">
    <property type="protein sequence ID" value="RSI80664.1"/>
    <property type="molecule type" value="Genomic_DNA"/>
</dbReference>
<dbReference type="InterPro" id="IPR048020">
    <property type="entry name" value="Transpos_IS3"/>
</dbReference>
<comment type="function">
    <text evidence="1">Involved in the transposition of the insertion sequence.</text>
</comment>
<dbReference type="NCBIfam" id="NF033516">
    <property type="entry name" value="transpos_IS3"/>
    <property type="match status" value="1"/>
</dbReference>
<accession>A0A3R9IJ09</accession>
<dbReference type="SUPFAM" id="SSF53098">
    <property type="entry name" value="Ribonuclease H-like"/>
    <property type="match status" value="1"/>
</dbReference>
<dbReference type="PANTHER" id="PTHR46889">
    <property type="entry name" value="TRANSPOSASE INSF FOR INSERTION SEQUENCE IS3B-RELATED"/>
    <property type="match status" value="1"/>
</dbReference>
<dbReference type="Pfam" id="PF13276">
    <property type="entry name" value="HTH_21"/>
    <property type="match status" value="1"/>
</dbReference>
<evidence type="ECO:0000256" key="1">
    <source>
        <dbReference type="ARBA" id="ARBA00002286"/>
    </source>
</evidence>
<organism evidence="3 4">
    <name type="scientific">Streptococcus mitis</name>
    <dbReference type="NCBI Taxonomy" id="28037"/>
    <lineage>
        <taxon>Bacteria</taxon>
        <taxon>Bacillati</taxon>
        <taxon>Bacillota</taxon>
        <taxon>Bacilli</taxon>
        <taxon>Lactobacillales</taxon>
        <taxon>Streptococcaceae</taxon>
        <taxon>Streptococcus</taxon>
        <taxon>Streptococcus mitis group</taxon>
    </lineage>
</organism>
<dbReference type="PROSITE" id="PS50994">
    <property type="entry name" value="INTEGRASE"/>
    <property type="match status" value="1"/>
</dbReference>
<dbReference type="AlphaFoldDB" id="A0A3R9IJ09"/>
<comment type="caution">
    <text evidence="3">The sequence shown here is derived from an EMBL/GenBank/DDBJ whole genome shotgun (WGS) entry which is preliminary data.</text>
</comment>